<evidence type="ECO:0000313" key="2">
    <source>
        <dbReference type="Proteomes" id="UP000659223"/>
    </source>
</evidence>
<comment type="caution">
    <text evidence="1">The sequence shown here is derived from an EMBL/GenBank/DDBJ whole genome shotgun (WGS) entry which is preliminary data.</text>
</comment>
<dbReference type="SUPFAM" id="SSF50494">
    <property type="entry name" value="Trypsin-like serine proteases"/>
    <property type="match status" value="1"/>
</dbReference>
<dbReference type="Gene3D" id="2.40.10.120">
    <property type="match status" value="1"/>
</dbReference>
<gene>
    <name evidence="1" type="ORF">GCM10010324_60670</name>
</gene>
<evidence type="ECO:0008006" key="3">
    <source>
        <dbReference type="Google" id="ProtNLM"/>
    </source>
</evidence>
<keyword evidence="2" id="KW-1185">Reference proteome</keyword>
<name>A0ABQ2Z9H9_9ACTN</name>
<dbReference type="Proteomes" id="UP000659223">
    <property type="component" value="Unassembled WGS sequence"/>
</dbReference>
<dbReference type="RefSeq" id="WP_190024960.1">
    <property type="nucleotide sequence ID" value="NZ_BMUT01000017.1"/>
</dbReference>
<evidence type="ECO:0000313" key="1">
    <source>
        <dbReference type="EMBL" id="GGY05713.1"/>
    </source>
</evidence>
<dbReference type="Pfam" id="PF13365">
    <property type="entry name" value="Trypsin_2"/>
    <property type="match status" value="1"/>
</dbReference>
<sequence>MTGPPAAPWRLRIRATARDGGAVLGSGFLILPDTALTCAHVVTENDGTADVLVDLAAGGANGIRATAAPLPGWRGDMSRDLAVLTLAAPVPFVPPAVLADGESPQPGAALSAFGFPAGFGAPGRGRRPDESMGPGVWAAVTAQGVDFYGRLLQCQSTGPHGVPVASGFSGGPVVDERTGAVVAMTAFAKQEQRISYCVLARTLRERLPLDIAARLDVGSAVPPALTRAVAALNRRGPGGRRAPDFDTARICLAPLLQFTPEHPDVAYYAALTALGGRRPRNPAVGDALARIDRRFRAAYEEGTASAHLLALWAVLKEDGFIGRGLGDRQPYAEELRHTVTRTSIAHADEICALVPAPETPTWEQLDRRRLQ</sequence>
<organism evidence="1 2">
    <name type="scientific">Streptomyces hiroshimensis</name>
    <dbReference type="NCBI Taxonomy" id="66424"/>
    <lineage>
        <taxon>Bacteria</taxon>
        <taxon>Bacillati</taxon>
        <taxon>Actinomycetota</taxon>
        <taxon>Actinomycetes</taxon>
        <taxon>Kitasatosporales</taxon>
        <taxon>Streptomycetaceae</taxon>
        <taxon>Streptomyces</taxon>
    </lineage>
</organism>
<dbReference type="EMBL" id="BMUT01000017">
    <property type="protein sequence ID" value="GGY05713.1"/>
    <property type="molecule type" value="Genomic_DNA"/>
</dbReference>
<protein>
    <recommendedName>
        <fullName evidence="3">Serine protease</fullName>
    </recommendedName>
</protein>
<accession>A0ABQ2Z9H9</accession>
<proteinExistence type="predicted"/>
<dbReference type="InterPro" id="IPR009003">
    <property type="entry name" value="Peptidase_S1_PA"/>
</dbReference>
<reference evidence="2" key="1">
    <citation type="journal article" date="2019" name="Int. J. Syst. Evol. Microbiol.">
        <title>The Global Catalogue of Microorganisms (GCM) 10K type strain sequencing project: providing services to taxonomists for standard genome sequencing and annotation.</title>
        <authorList>
            <consortium name="The Broad Institute Genomics Platform"/>
            <consortium name="The Broad Institute Genome Sequencing Center for Infectious Disease"/>
            <person name="Wu L."/>
            <person name="Ma J."/>
        </authorList>
    </citation>
    <scope>NUCLEOTIDE SEQUENCE [LARGE SCALE GENOMIC DNA]</scope>
    <source>
        <strain evidence="2">JCM 4586</strain>
    </source>
</reference>